<dbReference type="GO" id="GO:0042383">
    <property type="term" value="C:sarcolemma"/>
    <property type="evidence" value="ECO:0007669"/>
    <property type="project" value="UniProtKB-SubCell"/>
</dbReference>
<organism evidence="29">
    <name type="scientific">Arion vulgaris</name>
    <dbReference type="NCBI Taxonomy" id="1028688"/>
    <lineage>
        <taxon>Eukaryota</taxon>
        <taxon>Metazoa</taxon>
        <taxon>Spiralia</taxon>
        <taxon>Lophotrochozoa</taxon>
        <taxon>Mollusca</taxon>
        <taxon>Gastropoda</taxon>
        <taxon>Heterobranchia</taxon>
        <taxon>Euthyneura</taxon>
        <taxon>Panpulmonata</taxon>
        <taxon>Eupulmonata</taxon>
        <taxon>Stylommatophora</taxon>
        <taxon>Helicina</taxon>
        <taxon>Arionoidea</taxon>
        <taxon>Arionidae</taxon>
        <taxon>Arion</taxon>
    </lineage>
</organism>
<dbReference type="GO" id="GO:0005509">
    <property type="term" value="F:calcium ion binding"/>
    <property type="evidence" value="ECO:0007669"/>
    <property type="project" value="InterPro"/>
</dbReference>
<evidence type="ECO:0000256" key="20">
    <source>
        <dbReference type="ARBA" id="ARBA00024991"/>
    </source>
</evidence>
<dbReference type="GO" id="GO:0005576">
    <property type="term" value="C:extracellular region"/>
    <property type="evidence" value="ECO:0007669"/>
    <property type="project" value="UniProtKB-SubCell"/>
</dbReference>
<evidence type="ECO:0000256" key="24">
    <source>
        <dbReference type="ARBA" id="ARBA00034100"/>
    </source>
</evidence>
<keyword evidence="13" id="KW-0770">Synapse</keyword>
<feature type="region of interest" description="Disordered" evidence="25">
    <location>
        <begin position="704"/>
        <end position="786"/>
    </location>
</feature>
<dbReference type="Gene3D" id="3.30.70.1040">
    <property type="entry name" value="Dystroglycan, domain 2"/>
    <property type="match status" value="1"/>
</dbReference>
<feature type="transmembrane region" description="Helical" evidence="26">
    <location>
        <begin position="639"/>
        <end position="665"/>
    </location>
</feature>
<keyword evidence="16" id="KW-0206">Cytoskeleton</keyword>
<name>A0A0B7ABC6_9EUPU</name>
<dbReference type="GO" id="GO:0016011">
    <property type="term" value="C:dystroglycan complex"/>
    <property type="evidence" value="ECO:0007669"/>
    <property type="project" value="TreeGrafter"/>
</dbReference>
<evidence type="ECO:0000256" key="14">
    <source>
        <dbReference type="ARBA" id="ARBA00023157"/>
    </source>
</evidence>
<dbReference type="GO" id="GO:0005654">
    <property type="term" value="C:nucleoplasm"/>
    <property type="evidence" value="ECO:0007669"/>
    <property type="project" value="UniProtKB-SubCell"/>
</dbReference>
<evidence type="ECO:0000313" key="29">
    <source>
        <dbReference type="EMBL" id="CEK78048.1"/>
    </source>
</evidence>
<dbReference type="Pfam" id="PF05454">
    <property type="entry name" value="DAG1"/>
    <property type="match status" value="1"/>
</dbReference>
<evidence type="ECO:0000256" key="2">
    <source>
        <dbReference type="ARBA" id="ARBA00004239"/>
    </source>
</evidence>
<evidence type="ECO:0000256" key="21">
    <source>
        <dbReference type="ARBA" id="ARBA00026224"/>
    </source>
</evidence>
<dbReference type="InterPro" id="IPR013783">
    <property type="entry name" value="Ig-like_fold"/>
</dbReference>
<evidence type="ECO:0000256" key="3">
    <source>
        <dbReference type="ARBA" id="ARBA00004245"/>
    </source>
</evidence>
<comment type="function">
    <text evidence="19">The dystroglycan complex is involved in a number of processes including laminin and basement membrane assembly, sarcolemmal stability, cell survival, peripheral nerve myelination, nodal structure, cell migration, and epithelial polarization.</text>
</comment>
<feature type="compositionally biased region" description="Polar residues" evidence="25">
    <location>
        <begin position="761"/>
        <end position="786"/>
    </location>
</feature>
<feature type="region of interest" description="Disordered" evidence="25">
    <location>
        <begin position="267"/>
        <end position="299"/>
    </location>
</feature>
<feature type="signal peptide" evidence="27">
    <location>
        <begin position="1"/>
        <end position="20"/>
    </location>
</feature>
<evidence type="ECO:0000256" key="27">
    <source>
        <dbReference type="SAM" id="SignalP"/>
    </source>
</evidence>
<reference evidence="29" key="1">
    <citation type="submission" date="2014-12" db="EMBL/GenBank/DDBJ databases">
        <title>Insight into the proteome of Arion vulgaris.</title>
        <authorList>
            <person name="Aradska J."/>
            <person name="Bulat T."/>
            <person name="Smidak R."/>
            <person name="Sarate P."/>
            <person name="Gangsoo J."/>
            <person name="Sialana F."/>
            <person name="Bilban M."/>
            <person name="Lubec G."/>
        </authorList>
    </citation>
    <scope>NUCLEOTIDE SEQUENCE</scope>
    <source>
        <tissue evidence="29">Skin</tissue>
    </source>
</reference>
<evidence type="ECO:0000256" key="15">
    <source>
        <dbReference type="ARBA" id="ARBA00023180"/>
    </source>
</evidence>
<keyword evidence="17" id="KW-0539">Nucleus</keyword>
<comment type="subcellular location">
    <subcellularLocation>
        <location evidence="1">Cell membrane</location>
        <location evidence="1">Sarcolemma</location>
    </subcellularLocation>
    <subcellularLocation>
        <location evidence="4">Cell membrane</location>
        <topology evidence="4">Single-pass type I membrane protein</topology>
    </subcellularLocation>
    <subcellularLocation>
        <location evidence="3">Cytoplasm</location>
        <location evidence="3">Cytoskeleton</location>
    </subcellularLocation>
    <subcellularLocation>
        <location evidence="5">Nucleus</location>
        <location evidence="5">Nucleoplasm</location>
    </subcellularLocation>
    <subcellularLocation>
        <location evidence="24">Postsynaptic cell membrane</location>
    </subcellularLocation>
    <subcellularLocation>
        <location evidence="2">Secreted</location>
        <location evidence="2">Extracellular space</location>
    </subcellularLocation>
</comment>
<feature type="chain" id="PRO_5002111185" description="Dystroglycan 1" evidence="27">
    <location>
        <begin position="21"/>
        <end position="786"/>
    </location>
</feature>
<evidence type="ECO:0000256" key="5">
    <source>
        <dbReference type="ARBA" id="ARBA00004642"/>
    </source>
</evidence>
<evidence type="ECO:0000256" key="10">
    <source>
        <dbReference type="ARBA" id="ARBA00022692"/>
    </source>
</evidence>
<evidence type="ECO:0000256" key="11">
    <source>
        <dbReference type="ARBA" id="ARBA00022729"/>
    </source>
</evidence>
<dbReference type="InterPro" id="IPR041631">
    <property type="entry name" value="Alpha_DG1_N2"/>
</dbReference>
<sequence>MVVVVKLVWLVLVLPYVVVASNSQSVSDVTVKWAVADSTATVGKLFRLHIPNDAFDGKVLFYTVQTSDSSPLPRWLEFNTRDTVLQGIPSPSDAGQVFLEITAHGKNSQASVTSTIYVRDVPSHTSGAPLRFKSSGPEFIWCKSTEPETVATITIDADMDDLSVSTRLDLLNKFLSHMELHEGMVKMTPVGNRPMHDSSALVSGTGDSLSPKTSGLFISWPVGCGQVREGHFPVLQKLDTDSGNGQMAKVVGYPVIGWQVTNSRFQTPTRKRRQVQVTPTPSVTPILPTKTESKPDMTDDKMTHKMVDVHTPTFIQPTATQPHMTKTDEPIMPTETQQTGLPASKTKEMPAIKPTKTQDQLQPTDTQTGTIDVTCTTGEKPEVKKRFTVLTYQAGAVIDYVIPKDTFEDCEVGGTRGLELNLYLDTDKDIPSDFFLQFDAKNQRIIGLPVKENVGQFKFNLTGKKKSSSLLANSVITFTIEANQSKVINHELAVTVDYNFNKFKASIQDQVNLANRVAGVYGDLDASNLGITTMKPGSVIYGWTNTSVASVGCPSAEINELLRKLVNEDGSLTDNAIEKMKPFVLLGAQAQPAGACEGDDSFPVVVSKPRETTTSDKVVDVTTDKNIAKSEGKDDDDDVWVTTVVPAVVVVVVLIIALIIACILYRRKRKGKMNVEEQNTFINRGAPVIFPYELEEKPSDANKPLLVEENPSAPPQYHRGASESPEPNLGGNYKNLSASSPADDSITEIPERPYEPPPPVTTSTNGKQSRPTHQQQPFSQAPQILP</sequence>
<comment type="function">
    <text evidence="20">Transmembrane protein that plays important roles in connecting the extracellular matrix to the cytoskeleton. Acts as a cell adhesion receptor in both muscle and non-muscle tissues. Receptor for both DMD and UTRN and, through these interactions, scaffolds axin to the cytoskeleton. Also functions in cell adhesion-mediated signaling and implicated in cell polarity.</text>
</comment>
<dbReference type="GO" id="GO:0007411">
    <property type="term" value="P:axon guidance"/>
    <property type="evidence" value="ECO:0007669"/>
    <property type="project" value="TreeGrafter"/>
</dbReference>
<evidence type="ECO:0000256" key="13">
    <source>
        <dbReference type="ARBA" id="ARBA00023018"/>
    </source>
</evidence>
<evidence type="ECO:0000256" key="19">
    <source>
        <dbReference type="ARBA" id="ARBA00023567"/>
    </source>
</evidence>
<protein>
    <recommendedName>
        <fullName evidence="21">Dystroglycan 1</fullName>
    </recommendedName>
    <alternativeName>
        <fullName evidence="23">Dystroglycan</fullName>
    </alternativeName>
    <alternativeName>
        <fullName evidence="22">Dystrophin-associated glycoprotein 1</fullName>
    </alternativeName>
</protein>
<evidence type="ECO:0000256" key="8">
    <source>
        <dbReference type="ARBA" id="ARBA00022525"/>
    </source>
</evidence>
<evidence type="ECO:0000256" key="9">
    <source>
        <dbReference type="ARBA" id="ARBA00022553"/>
    </source>
</evidence>
<keyword evidence="26" id="KW-0472">Membrane</keyword>
<keyword evidence="14" id="KW-1015">Disulfide bond</keyword>
<dbReference type="SMART" id="SM00736">
    <property type="entry name" value="CADG"/>
    <property type="match status" value="1"/>
</dbReference>
<feature type="domain" description="Peptidase S72" evidence="28">
    <location>
        <begin position="487"/>
        <end position="595"/>
    </location>
</feature>
<dbReference type="InterPro" id="IPR006644">
    <property type="entry name" value="Cadg"/>
</dbReference>
<keyword evidence="11 27" id="KW-0732">Signal</keyword>
<keyword evidence="8" id="KW-0964">Secreted</keyword>
<dbReference type="MEROPS" id="S72.001"/>
<evidence type="ECO:0000256" key="1">
    <source>
        <dbReference type="ARBA" id="ARBA00004135"/>
    </source>
</evidence>
<evidence type="ECO:0000256" key="16">
    <source>
        <dbReference type="ARBA" id="ARBA00023212"/>
    </source>
</evidence>
<evidence type="ECO:0000256" key="22">
    <source>
        <dbReference type="ARBA" id="ARBA00030092"/>
    </source>
</evidence>
<evidence type="ECO:0000256" key="23">
    <source>
        <dbReference type="ARBA" id="ARBA00031034"/>
    </source>
</evidence>
<dbReference type="InterPro" id="IPR027468">
    <property type="entry name" value="Alpha-dystroglycan_domain_2"/>
</dbReference>
<gene>
    <name evidence="29" type="primary">ORF108011</name>
</gene>
<evidence type="ECO:0000256" key="6">
    <source>
        <dbReference type="ARBA" id="ARBA00022475"/>
    </source>
</evidence>
<evidence type="ECO:0000256" key="7">
    <source>
        <dbReference type="ARBA" id="ARBA00022490"/>
    </source>
</evidence>
<keyword evidence="9" id="KW-0597">Phosphoprotein</keyword>
<keyword evidence="18" id="KW-0628">Postsynaptic cell membrane</keyword>
<evidence type="ECO:0000259" key="28">
    <source>
        <dbReference type="PROSITE" id="PS51699"/>
    </source>
</evidence>
<dbReference type="Gene3D" id="2.60.40.10">
    <property type="entry name" value="Immunoglobulins"/>
    <property type="match status" value="2"/>
</dbReference>
<dbReference type="InterPro" id="IPR030398">
    <property type="entry name" value="SEA_DG_dom"/>
</dbReference>
<dbReference type="Pfam" id="PF18424">
    <property type="entry name" value="a_DG1_N2"/>
    <property type="match status" value="1"/>
</dbReference>
<keyword evidence="12 26" id="KW-1133">Transmembrane helix</keyword>
<evidence type="ECO:0000256" key="18">
    <source>
        <dbReference type="ARBA" id="ARBA00023257"/>
    </source>
</evidence>
<feature type="region of interest" description="Disordered" evidence="25">
    <location>
        <begin position="319"/>
        <end position="373"/>
    </location>
</feature>
<evidence type="ECO:0000256" key="17">
    <source>
        <dbReference type="ARBA" id="ARBA00023242"/>
    </source>
</evidence>
<keyword evidence="7" id="KW-0963">Cytoplasm</keyword>
<keyword evidence="15" id="KW-0325">Glycoprotein</keyword>
<dbReference type="GO" id="GO:0043236">
    <property type="term" value="F:laminin binding"/>
    <property type="evidence" value="ECO:0007669"/>
    <property type="project" value="TreeGrafter"/>
</dbReference>
<dbReference type="InterPro" id="IPR015919">
    <property type="entry name" value="Cadherin-like_sf"/>
</dbReference>
<dbReference type="InterPro" id="IPR008465">
    <property type="entry name" value="DAG1_C"/>
</dbReference>
<dbReference type="PANTHER" id="PTHR21559">
    <property type="entry name" value="DYSTROGLYCAN-RELATED"/>
    <property type="match status" value="1"/>
</dbReference>
<dbReference type="GO" id="GO:0045211">
    <property type="term" value="C:postsynaptic membrane"/>
    <property type="evidence" value="ECO:0007669"/>
    <property type="project" value="UniProtKB-SubCell"/>
</dbReference>
<dbReference type="PANTHER" id="PTHR21559:SF21">
    <property type="entry name" value="DYSTROGLYCAN 1"/>
    <property type="match status" value="1"/>
</dbReference>
<dbReference type="Pfam" id="PF05345">
    <property type="entry name" value="He_PIG"/>
    <property type="match status" value="1"/>
</dbReference>
<keyword evidence="10 26" id="KW-0812">Transmembrane</keyword>
<dbReference type="SUPFAM" id="SSF111006">
    <property type="entry name" value="Dystroglycan, domain 2"/>
    <property type="match status" value="1"/>
</dbReference>
<dbReference type="EMBL" id="HACG01031183">
    <property type="protein sequence ID" value="CEK78048.1"/>
    <property type="molecule type" value="Transcribed_RNA"/>
</dbReference>
<dbReference type="CDD" id="cd11303">
    <property type="entry name" value="Dystroglycan_repeat"/>
    <property type="match status" value="1"/>
</dbReference>
<dbReference type="GO" id="GO:0005856">
    <property type="term" value="C:cytoskeleton"/>
    <property type="evidence" value="ECO:0007669"/>
    <property type="project" value="UniProtKB-SubCell"/>
</dbReference>
<evidence type="ECO:0000256" key="25">
    <source>
        <dbReference type="SAM" id="MobiDB-lite"/>
    </source>
</evidence>
<evidence type="ECO:0000256" key="12">
    <source>
        <dbReference type="ARBA" id="ARBA00022989"/>
    </source>
</evidence>
<accession>A0A0B7ABC6</accession>
<dbReference type="SUPFAM" id="SSF49313">
    <property type="entry name" value="Cadherin-like"/>
    <property type="match status" value="2"/>
</dbReference>
<keyword evidence="6" id="KW-1003">Cell membrane</keyword>
<evidence type="ECO:0000256" key="4">
    <source>
        <dbReference type="ARBA" id="ARBA00004251"/>
    </source>
</evidence>
<dbReference type="PROSITE" id="PS51699">
    <property type="entry name" value="SEA_DG"/>
    <property type="match status" value="1"/>
</dbReference>
<proteinExistence type="predicted"/>
<feature type="compositionally biased region" description="Low complexity" evidence="25">
    <location>
        <begin position="353"/>
        <end position="370"/>
    </location>
</feature>
<evidence type="ECO:0000256" key="26">
    <source>
        <dbReference type="SAM" id="Phobius"/>
    </source>
</evidence>
<dbReference type="GO" id="GO:0002009">
    <property type="term" value="P:morphogenesis of an epithelium"/>
    <property type="evidence" value="ECO:0007669"/>
    <property type="project" value="TreeGrafter"/>
</dbReference>
<dbReference type="AlphaFoldDB" id="A0A0B7ABC6"/>
<dbReference type="GO" id="GO:0021675">
    <property type="term" value="P:nerve development"/>
    <property type="evidence" value="ECO:0007669"/>
    <property type="project" value="TreeGrafter"/>
</dbReference>